<dbReference type="EMBL" id="VRZA01000001">
    <property type="protein sequence ID" value="TXS96790.1"/>
    <property type="molecule type" value="Genomic_DNA"/>
</dbReference>
<dbReference type="Proteomes" id="UP000321039">
    <property type="component" value="Unassembled WGS sequence"/>
</dbReference>
<gene>
    <name evidence="2" type="ORF">FV139_02875</name>
</gene>
<name>A0A5C9AAU8_9GAMM</name>
<sequence>MEFLQSHWEAILLWVSAASLLALVGTLITLPWAVTLLPADYFNRPRRQAWHRITPYPLLNLVLIVLKNCLGLALALLGVVLLFTPGQGLLTLLAGVALMNFPGKYRLERHIAQRTGVLKGINWLRERRGYPPMEAPRR</sequence>
<keyword evidence="1" id="KW-0812">Transmembrane</keyword>
<keyword evidence="1" id="KW-0472">Membrane</keyword>
<dbReference type="AlphaFoldDB" id="A0A5C9AAU8"/>
<evidence type="ECO:0000256" key="1">
    <source>
        <dbReference type="SAM" id="Phobius"/>
    </source>
</evidence>
<evidence type="ECO:0000313" key="2">
    <source>
        <dbReference type="EMBL" id="TXS96790.1"/>
    </source>
</evidence>
<keyword evidence="3" id="KW-1185">Reference proteome</keyword>
<organism evidence="2 3">
    <name type="scientific">Parahaliea maris</name>
    <dbReference type="NCBI Taxonomy" id="2716870"/>
    <lineage>
        <taxon>Bacteria</taxon>
        <taxon>Pseudomonadati</taxon>
        <taxon>Pseudomonadota</taxon>
        <taxon>Gammaproteobacteria</taxon>
        <taxon>Cellvibrionales</taxon>
        <taxon>Halieaceae</taxon>
        <taxon>Parahaliea</taxon>
    </lineage>
</organism>
<keyword evidence="1" id="KW-1133">Transmembrane helix</keyword>
<feature type="transmembrane region" description="Helical" evidence="1">
    <location>
        <begin position="58"/>
        <end position="83"/>
    </location>
</feature>
<reference evidence="2 3" key="1">
    <citation type="submission" date="2019-08" db="EMBL/GenBank/DDBJ databases">
        <title>Parahaliea maris sp. nov., isolated from the surface seawater.</title>
        <authorList>
            <person name="Liu Y."/>
        </authorList>
    </citation>
    <scope>NUCLEOTIDE SEQUENCE [LARGE SCALE GENOMIC DNA]</scope>
    <source>
        <strain evidence="2 3">HSLHS9</strain>
    </source>
</reference>
<protein>
    <recommendedName>
        <fullName evidence="4">Transmembrane protein (PGPGW)</fullName>
    </recommendedName>
</protein>
<proteinExistence type="predicted"/>
<feature type="transmembrane region" description="Helical" evidence="1">
    <location>
        <begin position="89"/>
        <end position="107"/>
    </location>
</feature>
<evidence type="ECO:0008006" key="4">
    <source>
        <dbReference type="Google" id="ProtNLM"/>
    </source>
</evidence>
<evidence type="ECO:0000313" key="3">
    <source>
        <dbReference type="Proteomes" id="UP000321039"/>
    </source>
</evidence>
<feature type="transmembrane region" description="Helical" evidence="1">
    <location>
        <begin position="12"/>
        <end position="37"/>
    </location>
</feature>
<accession>A0A5C9AAU8</accession>
<comment type="caution">
    <text evidence="2">The sequence shown here is derived from an EMBL/GenBank/DDBJ whole genome shotgun (WGS) entry which is preliminary data.</text>
</comment>